<gene>
    <name evidence="3" type="ORF">SAMN02745166_04068</name>
</gene>
<protein>
    <submittedName>
        <fullName evidence="3">Uncharacterized protein</fullName>
    </submittedName>
</protein>
<feature type="compositionally biased region" description="Polar residues" evidence="1">
    <location>
        <begin position="96"/>
        <end position="117"/>
    </location>
</feature>
<dbReference type="AlphaFoldDB" id="A0A1T4YRH9"/>
<feature type="compositionally biased region" description="Low complexity" evidence="1">
    <location>
        <begin position="172"/>
        <end position="190"/>
    </location>
</feature>
<proteinExistence type="predicted"/>
<accession>A0A1T4YRH9</accession>
<sequence>METASHTWYKILALAFFWDYAKSFPSYRLEVFLVVLGLVFYLDSMLVKNSSHVHSAKMSWSAWPLFAALVVLSLSVTFLDPKNESVGSPGRVKPISSLQAGNQRPRQQSIPGSSANVTYIPVQRPPVPMKPASVKRTFNSALKPTEEAATSRLPETHPQGAPIRSPSIPEKAQSVSAPQPVSSQSAADKK</sequence>
<keyword evidence="2" id="KW-0812">Transmembrane</keyword>
<feature type="transmembrane region" description="Helical" evidence="2">
    <location>
        <begin position="59"/>
        <end position="79"/>
    </location>
</feature>
<dbReference type="EMBL" id="FUYE01000016">
    <property type="protein sequence ID" value="SKB04447.1"/>
    <property type="molecule type" value="Genomic_DNA"/>
</dbReference>
<feature type="region of interest" description="Disordered" evidence="1">
    <location>
        <begin position="84"/>
        <end position="190"/>
    </location>
</feature>
<name>A0A1T4YRH9_9BACT</name>
<keyword evidence="4" id="KW-1185">Reference proteome</keyword>
<evidence type="ECO:0000313" key="4">
    <source>
        <dbReference type="Proteomes" id="UP000190774"/>
    </source>
</evidence>
<dbReference type="STRING" id="48467.SAMN02745166_04068"/>
<organism evidence="3 4">
    <name type="scientific">Prosthecobacter debontii</name>
    <dbReference type="NCBI Taxonomy" id="48467"/>
    <lineage>
        <taxon>Bacteria</taxon>
        <taxon>Pseudomonadati</taxon>
        <taxon>Verrucomicrobiota</taxon>
        <taxon>Verrucomicrobiia</taxon>
        <taxon>Verrucomicrobiales</taxon>
        <taxon>Verrucomicrobiaceae</taxon>
        <taxon>Prosthecobacter</taxon>
    </lineage>
</organism>
<keyword evidence="2" id="KW-1133">Transmembrane helix</keyword>
<dbReference type="Proteomes" id="UP000190774">
    <property type="component" value="Unassembled WGS sequence"/>
</dbReference>
<feature type="transmembrane region" description="Helical" evidence="2">
    <location>
        <begin position="27"/>
        <end position="47"/>
    </location>
</feature>
<evidence type="ECO:0000256" key="1">
    <source>
        <dbReference type="SAM" id="MobiDB-lite"/>
    </source>
</evidence>
<dbReference type="RefSeq" id="WP_139373390.1">
    <property type="nucleotide sequence ID" value="NZ_FUYE01000016.1"/>
</dbReference>
<keyword evidence="2" id="KW-0472">Membrane</keyword>
<evidence type="ECO:0000256" key="2">
    <source>
        <dbReference type="SAM" id="Phobius"/>
    </source>
</evidence>
<evidence type="ECO:0000313" key="3">
    <source>
        <dbReference type="EMBL" id="SKB04447.1"/>
    </source>
</evidence>
<reference evidence="4" key="1">
    <citation type="submission" date="2017-02" db="EMBL/GenBank/DDBJ databases">
        <authorList>
            <person name="Varghese N."/>
            <person name="Submissions S."/>
        </authorList>
    </citation>
    <scope>NUCLEOTIDE SEQUENCE [LARGE SCALE GENOMIC DNA]</scope>
    <source>
        <strain evidence="4">ATCC 700200</strain>
    </source>
</reference>